<evidence type="ECO:0000313" key="1">
    <source>
        <dbReference type="EMBL" id="DAF95415.1"/>
    </source>
</evidence>
<dbReference type="EMBL" id="BK016109">
    <property type="protein sequence ID" value="DAF95415.1"/>
    <property type="molecule type" value="Genomic_DNA"/>
</dbReference>
<organism evidence="1">
    <name type="scientific">Myoviridae sp. ctCo31</name>
    <dbReference type="NCBI Taxonomy" id="2825053"/>
    <lineage>
        <taxon>Viruses</taxon>
        <taxon>Duplodnaviria</taxon>
        <taxon>Heunggongvirae</taxon>
        <taxon>Uroviricota</taxon>
        <taxon>Caudoviricetes</taxon>
    </lineage>
</organism>
<dbReference type="InterPro" id="IPR020313">
    <property type="entry name" value="Double-stranded_DNA-bd"/>
</dbReference>
<name>A0A8S5ULR9_9CAUD</name>
<proteinExistence type="predicted"/>
<reference evidence="1" key="1">
    <citation type="journal article" date="2021" name="Proc. Natl. Acad. Sci. U.S.A.">
        <title>A Catalog of Tens of Thousands of Viruses from Human Metagenomes Reveals Hidden Associations with Chronic Diseases.</title>
        <authorList>
            <person name="Tisza M.J."/>
            <person name="Buck C.B."/>
        </authorList>
    </citation>
    <scope>NUCLEOTIDE SEQUENCE</scope>
    <source>
        <strain evidence="1">CtCo31</strain>
    </source>
</reference>
<accession>A0A8S5ULR9</accession>
<dbReference type="Pfam" id="PF11126">
    <property type="entry name" value="Phage_DsbA"/>
    <property type="match status" value="1"/>
</dbReference>
<sequence length="91" mass="10577">MARTKKEKVEFNVSVHGEDLKKMLEEAVEIKSKVQLYADSIKDIRTRAKEELGLEPKKFNALLKLMFNQSKDEFEAETDELIDLYDQVNNA</sequence>
<protein>
    <submittedName>
        <fullName evidence="1">Double-stranded DNA binding protein</fullName>
    </submittedName>
</protein>